<dbReference type="STRING" id="1563681.BFP71_05255"/>
<dbReference type="InterPro" id="IPR000415">
    <property type="entry name" value="Nitroreductase-like"/>
</dbReference>
<dbReference type="Pfam" id="PF00881">
    <property type="entry name" value="Nitroreductase"/>
    <property type="match status" value="1"/>
</dbReference>
<gene>
    <name evidence="10" type="ORF">BFP71_05255</name>
</gene>
<keyword evidence="5 7" id="KW-0560">Oxidoreductase</keyword>
<evidence type="ECO:0000256" key="1">
    <source>
        <dbReference type="ARBA" id="ARBA00007118"/>
    </source>
</evidence>
<dbReference type="SUPFAM" id="SSF55469">
    <property type="entry name" value="FMN-dependent nitroreductase-like"/>
    <property type="match status" value="1"/>
</dbReference>
<proteinExistence type="inferred from homology"/>
<evidence type="ECO:0000256" key="4">
    <source>
        <dbReference type="ARBA" id="ARBA00022857"/>
    </source>
</evidence>
<feature type="binding site" description="in other chain" evidence="8">
    <location>
        <begin position="144"/>
        <end position="146"/>
    </location>
    <ligand>
        <name>FMN</name>
        <dbReference type="ChEBI" id="CHEBI:58210"/>
        <note>ligand shared between dimeric partners</note>
    </ligand>
</feature>
<evidence type="ECO:0000256" key="3">
    <source>
        <dbReference type="ARBA" id="ARBA00022643"/>
    </source>
</evidence>
<dbReference type="CDD" id="cd02135">
    <property type="entry name" value="YdjA-like"/>
    <property type="match status" value="1"/>
</dbReference>
<dbReference type="InterPro" id="IPR029479">
    <property type="entry name" value="Nitroreductase"/>
</dbReference>
<feature type="domain" description="Nitroreductase" evidence="9">
    <location>
        <begin position="14"/>
        <end position="174"/>
    </location>
</feature>
<feature type="binding site" evidence="8">
    <location>
        <position position="47"/>
    </location>
    <ligand>
        <name>FMN</name>
        <dbReference type="ChEBI" id="CHEBI:58210"/>
        <note>ligand shared between dimeric partners</note>
    </ligand>
</feature>
<dbReference type="PIRSF" id="PIRSF000232">
    <property type="entry name" value="YdjA"/>
    <property type="match status" value="1"/>
</dbReference>
<evidence type="ECO:0000313" key="10">
    <source>
        <dbReference type="EMBL" id="OEK07066.1"/>
    </source>
</evidence>
<dbReference type="GO" id="GO:0016491">
    <property type="term" value="F:oxidoreductase activity"/>
    <property type="evidence" value="ECO:0007669"/>
    <property type="project" value="UniProtKB-UniRule"/>
</dbReference>
<comment type="similarity">
    <text evidence="1 7">Belongs to the nitroreductase family.</text>
</comment>
<dbReference type="AlphaFoldDB" id="A0A1E5T6U2"/>
<keyword evidence="6 7" id="KW-0520">NAD</keyword>
<dbReference type="Proteomes" id="UP000095552">
    <property type="component" value="Unassembled WGS sequence"/>
</dbReference>
<evidence type="ECO:0000256" key="5">
    <source>
        <dbReference type="ARBA" id="ARBA00023002"/>
    </source>
</evidence>
<dbReference type="Gene3D" id="3.40.109.10">
    <property type="entry name" value="NADH Oxidase"/>
    <property type="match status" value="1"/>
</dbReference>
<evidence type="ECO:0000256" key="7">
    <source>
        <dbReference type="PIRNR" id="PIRNR000232"/>
    </source>
</evidence>
<keyword evidence="2 7" id="KW-0285">Flavoprotein</keyword>
<dbReference type="InterPro" id="IPR026021">
    <property type="entry name" value="YdjA-like"/>
</dbReference>
<dbReference type="OrthoDB" id="9804207at2"/>
<keyword evidence="4 7" id="KW-0521">NADP</keyword>
<dbReference type="InterPro" id="IPR052530">
    <property type="entry name" value="NAD(P)H_nitroreductase"/>
</dbReference>
<evidence type="ECO:0000259" key="9">
    <source>
        <dbReference type="Pfam" id="PF00881"/>
    </source>
</evidence>
<name>A0A1E5T6U2_9BACT</name>
<keyword evidence="11" id="KW-1185">Reference proteome</keyword>
<accession>A0A1E5T6U2</accession>
<protein>
    <recommendedName>
        <fullName evidence="7">Putative NAD(P)H nitroreductase</fullName>
        <ecNumber evidence="7">1.-.-.-</ecNumber>
    </recommendedName>
</protein>
<dbReference type="PANTHER" id="PTHR43821">
    <property type="entry name" value="NAD(P)H NITROREDUCTASE YDJA-RELATED"/>
    <property type="match status" value="1"/>
</dbReference>
<reference evidence="10 11" key="1">
    <citation type="submission" date="2016-08" db="EMBL/GenBank/DDBJ databases">
        <title>Draft genome of Fabibacter sp. strain SK-8.</title>
        <authorList>
            <person name="Wong S.-K."/>
            <person name="Hamasaki K."/>
            <person name="Yoshizawa S."/>
        </authorList>
    </citation>
    <scope>NUCLEOTIDE SEQUENCE [LARGE SCALE GENOMIC DNA]</scope>
    <source>
        <strain evidence="10 11">SK-8</strain>
    </source>
</reference>
<evidence type="ECO:0000256" key="8">
    <source>
        <dbReference type="PIRSR" id="PIRSR000232-1"/>
    </source>
</evidence>
<dbReference type="PANTHER" id="PTHR43821:SF1">
    <property type="entry name" value="NAD(P)H NITROREDUCTASE YDJA-RELATED"/>
    <property type="match status" value="1"/>
</dbReference>
<dbReference type="RefSeq" id="WP_069834378.1">
    <property type="nucleotide sequence ID" value="NZ_MDGQ01000003.1"/>
</dbReference>
<feature type="binding site" description="in other chain" evidence="8">
    <location>
        <begin position="16"/>
        <end position="18"/>
    </location>
    <ligand>
        <name>FMN</name>
        <dbReference type="ChEBI" id="CHEBI:58210"/>
        <note>ligand shared between dimeric partners</note>
    </ligand>
</feature>
<organism evidence="10 11">
    <name type="scientific">Roseivirga misakiensis</name>
    <dbReference type="NCBI Taxonomy" id="1563681"/>
    <lineage>
        <taxon>Bacteria</taxon>
        <taxon>Pseudomonadati</taxon>
        <taxon>Bacteroidota</taxon>
        <taxon>Cytophagia</taxon>
        <taxon>Cytophagales</taxon>
        <taxon>Roseivirgaceae</taxon>
        <taxon>Roseivirga</taxon>
    </lineage>
</organism>
<evidence type="ECO:0000256" key="6">
    <source>
        <dbReference type="ARBA" id="ARBA00023027"/>
    </source>
</evidence>
<dbReference type="EMBL" id="MDGQ01000003">
    <property type="protein sequence ID" value="OEK07066.1"/>
    <property type="molecule type" value="Genomic_DNA"/>
</dbReference>
<comment type="caution">
    <text evidence="10">The sequence shown here is derived from an EMBL/GenBank/DDBJ whole genome shotgun (WGS) entry which is preliminary data.</text>
</comment>
<evidence type="ECO:0000256" key="2">
    <source>
        <dbReference type="ARBA" id="ARBA00022630"/>
    </source>
</evidence>
<evidence type="ECO:0000313" key="11">
    <source>
        <dbReference type="Proteomes" id="UP000095552"/>
    </source>
</evidence>
<keyword evidence="3 7" id="KW-0288">FMN</keyword>
<dbReference type="EC" id="1.-.-.-" evidence="7"/>
<comment type="cofactor">
    <cofactor evidence="8">
        <name>FMN</name>
        <dbReference type="ChEBI" id="CHEBI:58210"/>
    </cofactor>
    <text evidence="8">Binds 1 FMN per subunit.</text>
</comment>
<sequence length="198" mass="22321">MTPLDPQQVADLLQNRRSLYPAQYTGEPVAEHIIEEMLESANWAPTHRLTEPWRFVVFSGDGIKKLAEFQSELYKKVSTAQGNFDEAKFQKLATKPFLCSHIIAIGMARDVKESVPEVEEVASVAMAVQNMYLTASAHEIGCYWGSGGVTYYEEAKPFFNLKPTDKLLGFLYIGNVNMDKKPQGRRKPMADKVTWVKA</sequence>